<name>A0A067PBY0_9AGAM</name>
<proteinExistence type="inferred from homology"/>
<dbReference type="Pfam" id="PF00106">
    <property type="entry name" value="adh_short"/>
    <property type="match status" value="1"/>
</dbReference>
<evidence type="ECO:0000256" key="2">
    <source>
        <dbReference type="ARBA" id="ARBA00022857"/>
    </source>
</evidence>
<dbReference type="GO" id="GO:0016491">
    <property type="term" value="F:oxidoreductase activity"/>
    <property type="evidence" value="ECO:0007669"/>
    <property type="project" value="UniProtKB-KW"/>
</dbReference>
<dbReference type="PANTHER" id="PTHR44196">
    <property type="entry name" value="DEHYDROGENASE/REDUCTASE SDR FAMILY MEMBER 7B"/>
    <property type="match status" value="1"/>
</dbReference>
<dbReference type="PRINTS" id="PR00081">
    <property type="entry name" value="GDHRDH"/>
</dbReference>
<evidence type="ECO:0000256" key="3">
    <source>
        <dbReference type="ARBA" id="ARBA00023002"/>
    </source>
</evidence>
<sequence>MSTLTLASAIEFASSEWGILLALGLSFPIIVSIRRSLRRLHRSSRLPSNYERVLILGASSGIGRAIAHLYASRGARVCIVSRREDELNAVVEECRNLSMKAGHGEYQAGGRRVISVVADFSETDDMVRVRDFLETEWRGLDTCLVVAGVSALKPLMAVAGVENVGRSFKPPQADAEGIQKTLDAGTLAAKCNYLGPLVSAVTLIPLLSTTSPAPSILLLSSLAATVPAPTRSIYASSKAASLMLYESLAIEHPAIHWSYVLPATVEGAFRSSAVDGGEVREADPNIRGIKREAVAKRCVSAIDNGDRMVYMPWYTEWAPFIYWVWPGYIEWRASKKYRFAPTKSS</sequence>
<protein>
    <recommendedName>
        <fullName evidence="7">NAD(P)-binding protein</fullName>
    </recommendedName>
</protein>
<comment type="function">
    <text evidence="4">Putative oxidoreductase.</text>
</comment>
<evidence type="ECO:0000256" key="4">
    <source>
        <dbReference type="ARBA" id="ARBA00037096"/>
    </source>
</evidence>
<dbReference type="Gene3D" id="3.40.50.720">
    <property type="entry name" value="NAD(P)-binding Rossmann-like Domain"/>
    <property type="match status" value="1"/>
</dbReference>
<dbReference type="InterPro" id="IPR002347">
    <property type="entry name" value="SDR_fam"/>
</dbReference>
<reference evidence="6" key="1">
    <citation type="journal article" date="2014" name="Proc. Natl. Acad. Sci. U.S.A.">
        <title>Extensive sampling of basidiomycete genomes demonstrates inadequacy of the white-rot/brown-rot paradigm for wood decay fungi.</title>
        <authorList>
            <person name="Riley R."/>
            <person name="Salamov A.A."/>
            <person name="Brown D.W."/>
            <person name="Nagy L.G."/>
            <person name="Floudas D."/>
            <person name="Held B.W."/>
            <person name="Levasseur A."/>
            <person name="Lombard V."/>
            <person name="Morin E."/>
            <person name="Otillar R."/>
            <person name="Lindquist E.A."/>
            <person name="Sun H."/>
            <person name="LaButti K.M."/>
            <person name="Schmutz J."/>
            <person name="Jabbour D."/>
            <person name="Luo H."/>
            <person name="Baker S.E."/>
            <person name="Pisabarro A.G."/>
            <person name="Walton J.D."/>
            <person name="Blanchette R.A."/>
            <person name="Henrissat B."/>
            <person name="Martin F."/>
            <person name="Cullen D."/>
            <person name="Hibbett D.S."/>
            <person name="Grigoriev I.V."/>
        </authorList>
    </citation>
    <scope>NUCLEOTIDE SEQUENCE [LARGE SCALE GENOMIC DNA]</scope>
    <source>
        <strain evidence="6">MUCL 33604</strain>
    </source>
</reference>
<dbReference type="InterPro" id="IPR036291">
    <property type="entry name" value="NAD(P)-bd_dom_sf"/>
</dbReference>
<keyword evidence="6" id="KW-1185">Reference proteome</keyword>
<dbReference type="SUPFAM" id="SSF51735">
    <property type="entry name" value="NAD(P)-binding Rossmann-fold domains"/>
    <property type="match status" value="1"/>
</dbReference>
<dbReference type="EMBL" id="KL197749">
    <property type="protein sequence ID" value="KDQ51345.1"/>
    <property type="molecule type" value="Genomic_DNA"/>
</dbReference>
<dbReference type="PROSITE" id="PS00061">
    <property type="entry name" value="ADH_SHORT"/>
    <property type="match status" value="1"/>
</dbReference>
<dbReference type="OrthoDB" id="37659at2759"/>
<evidence type="ECO:0000313" key="5">
    <source>
        <dbReference type="EMBL" id="KDQ51345.1"/>
    </source>
</evidence>
<keyword evidence="3" id="KW-0560">Oxidoreductase</keyword>
<evidence type="ECO:0008006" key="7">
    <source>
        <dbReference type="Google" id="ProtNLM"/>
    </source>
</evidence>
<dbReference type="InParanoid" id="A0A067PBY0"/>
<dbReference type="AlphaFoldDB" id="A0A067PBY0"/>
<comment type="similarity">
    <text evidence="1">Belongs to the short-chain dehydrogenases/reductases (SDR) family.</text>
</comment>
<organism evidence="5 6">
    <name type="scientific">Jaapia argillacea MUCL 33604</name>
    <dbReference type="NCBI Taxonomy" id="933084"/>
    <lineage>
        <taxon>Eukaryota</taxon>
        <taxon>Fungi</taxon>
        <taxon>Dikarya</taxon>
        <taxon>Basidiomycota</taxon>
        <taxon>Agaricomycotina</taxon>
        <taxon>Agaricomycetes</taxon>
        <taxon>Agaricomycetidae</taxon>
        <taxon>Jaapiales</taxon>
        <taxon>Jaapiaceae</taxon>
        <taxon>Jaapia</taxon>
    </lineage>
</organism>
<dbReference type="GO" id="GO:0016020">
    <property type="term" value="C:membrane"/>
    <property type="evidence" value="ECO:0007669"/>
    <property type="project" value="TreeGrafter"/>
</dbReference>
<evidence type="ECO:0000256" key="1">
    <source>
        <dbReference type="ARBA" id="ARBA00006484"/>
    </source>
</evidence>
<gene>
    <name evidence="5" type="ORF">JAAARDRAFT_140467</name>
</gene>
<dbReference type="Proteomes" id="UP000027265">
    <property type="component" value="Unassembled WGS sequence"/>
</dbReference>
<keyword evidence="2" id="KW-0521">NADP</keyword>
<dbReference type="PANTHER" id="PTHR44196:SF1">
    <property type="entry name" value="DEHYDROGENASE_REDUCTASE SDR FAMILY MEMBER 7B"/>
    <property type="match status" value="1"/>
</dbReference>
<dbReference type="InterPro" id="IPR020904">
    <property type="entry name" value="Sc_DH/Rdtase_CS"/>
</dbReference>
<dbReference type="STRING" id="933084.A0A067PBY0"/>
<evidence type="ECO:0000313" key="6">
    <source>
        <dbReference type="Proteomes" id="UP000027265"/>
    </source>
</evidence>
<accession>A0A067PBY0</accession>
<dbReference type="HOGENOM" id="CLU_056799_1_0_1"/>